<gene>
    <name evidence="1" type="ORF">CDAR_393521</name>
</gene>
<dbReference type="EMBL" id="BPLQ01014262">
    <property type="protein sequence ID" value="GIY78607.1"/>
    <property type="molecule type" value="Genomic_DNA"/>
</dbReference>
<evidence type="ECO:0000313" key="1">
    <source>
        <dbReference type="EMBL" id="GIY78607.1"/>
    </source>
</evidence>
<comment type="caution">
    <text evidence="1">The sequence shown here is derived from an EMBL/GenBank/DDBJ whole genome shotgun (WGS) entry which is preliminary data.</text>
</comment>
<accession>A0AAV4W789</accession>
<sequence>MTVLTQFGYSTCNPTGEIANHDRPLTSPPPPPSILLSASLWRPLDSIKPNRDGHSLPKISLQVVIATHGGTQSGAGESATGSEARGGNCLLRGEGRGLMQADRGGKFSAKLAANTWKGLKRNPIRCH</sequence>
<protein>
    <submittedName>
        <fullName evidence="1">Uncharacterized protein</fullName>
    </submittedName>
</protein>
<keyword evidence="2" id="KW-1185">Reference proteome</keyword>
<name>A0AAV4W789_9ARAC</name>
<reference evidence="1 2" key="1">
    <citation type="submission" date="2021-06" db="EMBL/GenBank/DDBJ databases">
        <title>Caerostris darwini draft genome.</title>
        <authorList>
            <person name="Kono N."/>
            <person name="Arakawa K."/>
        </authorList>
    </citation>
    <scope>NUCLEOTIDE SEQUENCE [LARGE SCALE GENOMIC DNA]</scope>
</reference>
<dbReference type="Proteomes" id="UP001054837">
    <property type="component" value="Unassembled WGS sequence"/>
</dbReference>
<dbReference type="AlphaFoldDB" id="A0AAV4W789"/>
<organism evidence="1 2">
    <name type="scientific">Caerostris darwini</name>
    <dbReference type="NCBI Taxonomy" id="1538125"/>
    <lineage>
        <taxon>Eukaryota</taxon>
        <taxon>Metazoa</taxon>
        <taxon>Ecdysozoa</taxon>
        <taxon>Arthropoda</taxon>
        <taxon>Chelicerata</taxon>
        <taxon>Arachnida</taxon>
        <taxon>Araneae</taxon>
        <taxon>Araneomorphae</taxon>
        <taxon>Entelegynae</taxon>
        <taxon>Araneoidea</taxon>
        <taxon>Araneidae</taxon>
        <taxon>Caerostris</taxon>
    </lineage>
</organism>
<proteinExistence type="predicted"/>
<evidence type="ECO:0000313" key="2">
    <source>
        <dbReference type="Proteomes" id="UP001054837"/>
    </source>
</evidence>